<dbReference type="PANTHER" id="PTHR39947">
    <property type="entry name" value="IP19862P"/>
    <property type="match status" value="1"/>
</dbReference>
<feature type="transmembrane region" description="Helical" evidence="1">
    <location>
        <begin position="170"/>
        <end position="190"/>
    </location>
</feature>
<dbReference type="RefSeq" id="XP_038073695.1">
    <property type="nucleotide sequence ID" value="XM_038217767.1"/>
</dbReference>
<name>A0A914BCX3_PATMI</name>
<keyword evidence="1" id="KW-0472">Membrane</keyword>
<dbReference type="RefSeq" id="XP_038073694.1">
    <property type="nucleotide sequence ID" value="XM_038217766.1"/>
</dbReference>
<feature type="transmembrane region" description="Helical" evidence="1">
    <location>
        <begin position="93"/>
        <end position="118"/>
    </location>
</feature>
<dbReference type="OrthoDB" id="10056560at2759"/>
<dbReference type="AlphaFoldDB" id="A0A914BCX3"/>
<dbReference type="GeneID" id="119741853"/>
<feature type="transmembrane region" description="Helical" evidence="1">
    <location>
        <begin position="38"/>
        <end position="60"/>
    </location>
</feature>
<sequence>MSEAPGSPLSLKQSGPWNSMSLSRLTFAGKDQGITKSLAALGILSLLSMLLGGLSVLLIIQLSIRQDNPPTTEAASKRIGGVIWTERFLESSVVLACLCAMLCFGSLVSCTAQCYFAAKMLKLPQGEERAHRFLGDTSGTRFLAVSSFFTAIPVFIAALTLYVIHEFSLVPAALSTSFLGLGLIFMFTTFGRSVWLWRREHDLIIRGVGVFEYNGTSAISSLDGRAPFTFTNNVSTEAEATRNQSTDNNLSTLV</sequence>
<keyword evidence="1" id="KW-0812">Transmembrane</keyword>
<dbReference type="PANTHER" id="PTHR39947:SF1">
    <property type="entry name" value="IP19862P"/>
    <property type="match status" value="1"/>
</dbReference>
<dbReference type="OMA" id="FIIHEFR"/>
<accession>A0A914BCX3</accession>
<dbReference type="EnsemblMetazoa" id="XM_038217767.1">
    <property type="protein sequence ID" value="XP_038073695.1"/>
    <property type="gene ID" value="LOC119741853"/>
</dbReference>
<proteinExistence type="predicted"/>
<dbReference type="InterPro" id="IPR029201">
    <property type="entry name" value="Jiraiya"/>
</dbReference>
<organism evidence="2 3">
    <name type="scientific">Patiria miniata</name>
    <name type="common">Bat star</name>
    <name type="synonym">Asterina miniata</name>
    <dbReference type="NCBI Taxonomy" id="46514"/>
    <lineage>
        <taxon>Eukaryota</taxon>
        <taxon>Metazoa</taxon>
        <taxon>Echinodermata</taxon>
        <taxon>Eleutherozoa</taxon>
        <taxon>Asterozoa</taxon>
        <taxon>Asteroidea</taxon>
        <taxon>Valvatacea</taxon>
        <taxon>Valvatida</taxon>
        <taxon>Asterinidae</taxon>
        <taxon>Patiria</taxon>
    </lineage>
</organism>
<dbReference type="Pfam" id="PF15038">
    <property type="entry name" value="Jiraiya"/>
    <property type="match status" value="1"/>
</dbReference>
<evidence type="ECO:0000313" key="3">
    <source>
        <dbReference type="Proteomes" id="UP000887568"/>
    </source>
</evidence>
<dbReference type="EnsemblMetazoa" id="XM_038217766.1">
    <property type="protein sequence ID" value="XP_038073694.1"/>
    <property type="gene ID" value="LOC119741853"/>
</dbReference>
<evidence type="ECO:0000313" key="2">
    <source>
        <dbReference type="EnsemblMetazoa" id="XP_038073695.1"/>
    </source>
</evidence>
<feature type="transmembrane region" description="Helical" evidence="1">
    <location>
        <begin position="139"/>
        <end position="164"/>
    </location>
</feature>
<reference evidence="2" key="1">
    <citation type="submission" date="2022-11" db="UniProtKB">
        <authorList>
            <consortium name="EnsemblMetazoa"/>
        </authorList>
    </citation>
    <scope>IDENTIFICATION</scope>
</reference>
<protein>
    <submittedName>
        <fullName evidence="2">Uncharacterized protein</fullName>
    </submittedName>
</protein>
<keyword evidence="3" id="KW-1185">Reference proteome</keyword>
<dbReference type="EnsemblMetazoa" id="XM_038217768.1">
    <property type="protein sequence ID" value="XP_038073696.1"/>
    <property type="gene ID" value="LOC119741853"/>
</dbReference>
<evidence type="ECO:0000256" key="1">
    <source>
        <dbReference type="SAM" id="Phobius"/>
    </source>
</evidence>
<keyword evidence="1" id="KW-1133">Transmembrane helix</keyword>
<dbReference type="RefSeq" id="XP_038073696.1">
    <property type="nucleotide sequence ID" value="XM_038217768.1"/>
</dbReference>
<dbReference type="Proteomes" id="UP000887568">
    <property type="component" value="Unplaced"/>
</dbReference>